<accession>A0A4S4DK28</accession>
<feature type="domain" description="Cytochrome b561" evidence="8">
    <location>
        <begin position="129"/>
        <end position="252"/>
    </location>
</feature>
<evidence type="ECO:0000313" key="10">
    <source>
        <dbReference type="Proteomes" id="UP000306102"/>
    </source>
</evidence>
<dbReference type="InterPro" id="IPR006593">
    <property type="entry name" value="Cyt_b561/ferric_Rdtase_TM"/>
</dbReference>
<dbReference type="Proteomes" id="UP000306102">
    <property type="component" value="Unassembled WGS sequence"/>
</dbReference>
<evidence type="ECO:0000256" key="1">
    <source>
        <dbReference type="ARBA" id="ARBA00004370"/>
    </source>
</evidence>
<evidence type="ECO:0000313" key="9">
    <source>
        <dbReference type="EMBL" id="THG03228.1"/>
    </source>
</evidence>
<feature type="transmembrane region" description="Helical" evidence="7">
    <location>
        <begin position="198"/>
        <end position="217"/>
    </location>
</feature>
<keyword evidence="10" id="KW-1185">Reference proteome</keyword>
<evidence type="ECO:0000256" key="4">
    <source>
        <dbReference type="ARBA" id="ARBA00022982"/>
    </source>
</evidence>
<evidence type="ECO:0000256" key="2">
    <source>
        <dbReference type="ARBA" id="ARBA00022448"/>
    </source>
</evidence>
<proteinExistence type="predicted"/>
<gene>
    <name evidence="9" type="ORF">TEA_024896</name>
</gene>
<dbReference type="SMART" id="SM00665">
    <property type="entry name" value="B561"/>
    <property type="match status" value="1"/>
</dbReference>
<keyword evidence="3 7" id="KW-0812">Transmembrane</keyword>
<protein>
    <recommendedName>
        <fullName evidence="8">Cytochrome b561 domain-containing protein</fullName>
    </recommendedName>
</protein>
<feature type="transmembrane region" description="Helical" evidence="7">
    <location>
        <begin position="388"/>
        <end position="406"/>
    </location>
</feature>
<keyword evidence="4" id="KW-0249">Electron transport</keyword>
<name>A0A4S4DK28_CAMSN</name>
<dbReference type="PANTHER" id="PTHR23130">
    <property type="entry name" value="CYTOCHROME B561 AND DOMON DOMAIN-CONTAINING PROTEIN"/>
    <property type="match status" value="1"/>
</dbReference>
<feature type="transmembrane region" description="Helical" evidence="7">
    <location>
        <begin position="262"/>
        <end position="282"/>
    </location>
</feature>
<evidence type="ECO:0000256" key="6">
    <source>
        <dbReference type="ARBA" id="ARBA00023136"/>
    </source>
</evidence>
<keyword evidence="5 7" id="KW-1133">Transmembrane helix</keyword>
<dbReference type="CDD" id="cd08760">
    <property type="entry name" value="Cyt_b561_FRRS1_like"/>
    <property type="match status" value="1"/>
</dbReference>
<feature type="transmembrane region" description="Helical" evidence="7">
    <location>
        <begin position="229"/>
        <end position="250"/>
    </location>
</feature>
<dbReference type="AlphaFoldDB" id="A0A4S4DK28"/>
<dbReference type="Gene3D" id="1.20.120.1770">
    <property type="match status" value="1"/>
</dbReference>
<dbReference type="STRING" id="542762.A0A4S4DK28"/>
<evidence type="ECO:0000256" key="3">
    <source>
        <dbReference type="ARBA" id="ARBA00022692"/>
    </source>
</evidence>
<evidence type="ECO:0000259" key="8">
    <source>
        <dbReference type="SMART" id="SM00665"/>
    </source>
</evidence>
<dbReference type="GO" id="GO:0016020">
    <property type="term" value="C:membrane"/>
    <property type="evidence" value="ECO:0007669"/>
    <property type="project" value="UniProtKB-SubCell"/>
</dbReference>
<keyword evidence="6 7" id="KW-0472">Membrane</keyword>
<evidence type="ECO:0000256" key="7">
    <source>
        <dbReference type="SAM" id="Phobius"/>
    </source>
</evidence>
<organism evidence="9 10">
    <name type="scientific">Camellia sinensis var. sinensis</name>
    <name type="common">China tea</name>
    <dbReference type="NCBI Taxonomy" id="542762"/>
    <lineage>
        <taxon>Eukaryota</taxon>
        <taxon>Viridiplantae</taxon>
        <taxon>Streptophyta</taxon>
        <taxon>Embryophyta</taxon>
        <taxon>Tracheophyta</taxon>
        <taxon>Spermatophyta</taxon>
        <taxon>Magnoliopsida</taxon>
        <taxon>eudicotyledons</taxon>
        <taxon>Gunneridae</taxon>
        <taxon>Pentapetalae</taxon>
        <taxon>asterids</taxon>
        <taxon>Ericales</taxon>
        <taxon>Theaceae</taxon>
        <taxon>Camellia</taxon>
    </lineage>
</organism>
<feature type="transmembrane region" description="Helical" evidence="7">
    <location>
        <begin position="412"/>
        <end position="431"/>
    </location>
</feature>
<dbReference type="EMBL" id="SDRB02011012">
    <property type="protein sequence ID" value="THG03228.1"/>
    <property type="molecule type" value="Genomic_DNA"/>
</dbReference>
<dbReference type="PANTHER" id="PTHR23130:SF167">
    <property type="entry name" value="CYTOCHROME B561 AND DOMON DOMAIN-CONTAINING PROTEIN"/>
    <property type="match status" value="1"/>
</dbReference>
<comment type="subcellular location">
    <subcellularLocation>
        <location evidence="1">Membrane</location>
    </subcellularLocation>
</comment>
<comment type="caution">
    <text evidence="9">The sequence shown here is derived from an EMBL/GenBank/DDBJ whole genome shotgun (WGS) entry which is preliminary data.</text>
</comment>
<evidence type="ECO:0000256" key="5">
    <source>
        <dbReference type="ARBA" id="ARBA00022989"/>
    </source>
</evidence>
<keyword evidence="2" id="KW-0813">Transport</keyword>
<reference evidence="9 10" key="1">
    <citation type="journal article" date="2018" name="Proc. Natl. Acad. Sci. U.S.A.">
        <title>Draft genome sequence of Camellia sinensis var. sinensis provides insights into the evolution of the tea genome and tea quality.</title>
        <authorList>
            <person name="Wei C."/>
            <person name="Yang H."/>
            <person name="Wang S."/>
            <person name="Zhao J."/>
            <person name="Liu C."/>
            <person name="Gao L."/>
            <person name="Xia E."/>
            <person name="Lu Y."/>
            <person name="Tai Y."/>
            <person name="She G."/>
            <person name="Sun J."/>
            <person name="Cao H."/>
            <person name="Tong W."/>
            <person name="Gao Q."/>
            <person name="Li Y."/>
            <person name="Deng W."/>
            <person name="Jiang X."/>
            <person name="Wang W."/>
            <person name="Chen Q."/>
            <person name="Zhang S."/>
            <person name="Li H."/>
            <person name="Wu J."/>
            <person name="Wang P."/>
            <person name="Li P."/>
            <person name="Shi C."/>
            <person name="Zheng F."/>
            <person name="Jian J."/>
            <person name="Huang B."/>
            <person name="Shan D."/>
            <person name="Shi M."/>
            <person name="Fang C."/>
            <person name="Yue Y."/>
            <person name="Li F."/>
            <person name="Li D."/>
            <person name="Wei S."/>
            <person name="Han B."/>
            <person name="Jiang C."/>
            <person name="Yin Y."/>
            <person name="Xia T."/>
            <person name="Zhang Z."/>
            <person name="Bennetzen J.L."/>
            <person name="Zhao S."/>
            <person name="Wan X."/>
        </authorList>
    </citation>
    <scope>NUCLEOTIDE SEQUENCE [LARGE SCALE GENOMIC DNA]</scope>
    <source>
        <strain evidence="10">cv. Shuchazao</strain>
        <tissue evidence="9">Leaf</tissue>
    </source>
</reference>
<sequence>MCWDPSLNLPLDLEGIDRLQTRWSQRGLLELRIYDSRAFFGNCEDGASSCVCRLELQLDESGVCSTLQNFFGSRYFVSSFEVCSDTSELSPQHWFKRIALHVLFGVVKDNLFSAYGNRNLALCHVTPSTWVAWGINPKPNKMVGTQAIIAYQKPYANMVVYTASVDSYATQLQEGNLSFLVSDLSAFKSSGIHHPCHLGIGIILFSLGLLQVSALLLQPSKDHKYRYLWNLFHHNIGYVVILLSFFNTWLGFNILKPAKEWVITYSVVFRALILSTFLLAVWKKFARDRTGEAHEEVHKSTRILNGSVSIEYAFYNQEIESVNHVFLFCPFVWKVWTEMLNWWLQRGQFGSKGMRWCSMLLIQTGLSSELLTMHKSIVAEFLSKNYDWILILVLVYLDALSCYWGFGSILVGYLGGYTVVVFPVFVSHGVSSKHRQTTMSRPNYNTNKFQSKDKSNLYRDFYESRTVHLERNVQPSTFDSILIRPAFDALEGDQVLDFSVPQNLSWVRQQDSPFLSHLGSQ</sequence>